<dbReference type="AlphaFoldDB" id="A0A6A2Z675"/>
<reference evidence="2" key="1">
    <citation type="submission" date="2019-09" db="EMBL/GenBank/DDBJ databases">
        <title>Draft genome information of white flower Hibiscus syriacus.</title>
        <authorList>
            <person name="Kim Y.-M."/>
        </authorList>
    </citation>
    <scope>NUCLEOTIDE SEQUENCE [LARGE SCALE GENOMIC DNA]</scope>
    <source>
        <strain evidence="2">YM2019G1</strain>
    </source>
</reference>
<gene>
    <name evidence="2" type="ORF">F3Y22_tig00111027pilonHSYRG00597</name>
</gene>
<sequence length="476" mass="53254">MAFSVLVIFGLSSSTPFSSFVVWLMMPCLTDVWKLNFNDAAAIVNVWRGLMSMLPICMLYIADTVTGKFWMILLFGLACSTGFGLLAMSTPPVFTKETGSCAAYQPDCISGEKRILLLASLFLIAFGLSALISMGYIKPWSFKFGIPAISTTAATLIFDAGRLYERVKRSDDCTFFLDHTNDLRFLDKAATFVPNQHSDRQKRNRWRLCRVTEVEETKLVIRSIGMCSFFIICGLVSAIGHTYFISQENHLKRKKFPLLLLPYICDMSKSDYSNLYSSFGSSSKYHPPIGIGISMILAIICCIVASKVETKRLNEVARHGLFDKPDAEIPLSIAHLIPQFALLGALDGIFELSVVSFVKNQVPTTMSPYLTWLSEGIRGVGTVSSVPSVFVVGKLSQSDGKPSCFQDTLNRSRLDSYYRTLAFLVSVNLVFYSFVAYRFKFRDSSEFKIPEYSPYQETADEIMYEDPEDLRSNLGG</sequence>
<feature type="transmembrane region" description="Helical" evidence="1">
    <location>
        <begin position="289"/>
        <end position="308"/>
    </location>
</feature>
<feature type="transmembrane region" description="Helical" evidence="1">
    <location>
        <begin position="43"/>
        <end position="62"/>
    </location>
</feature>
<keyword evidence="1" id="KW-0472">Membrane</keyword>
<dbReference type="Gene3D" id="1.20.1250.20">
    <property type="entry name" value="MFS general substrate transporter like domains"/>
    <property type="match status" value="2"/>
</dbReference>
<dbReference type="Proteomes" id="UP000436088">
    <property type="component" value="Unassembled WGS sequence"/>
</dbReference>
<keyword evidence="1" id="KW-0812">Transmembrane</keyword>
<keyword evidence="3" id="KW-1185">Reference proteome</keyword>
<feature type="transmembrane region" description="Helical" evidence="1">
    <location>
        <begin position="115"/>
        <end position="137"/>
    </location>
</feature>
<evidence type="ECO:0000313" key="2">
    <source>
        <dbReference type="EMBL" id="KAE8686959.1"/>
    </source>
</evidence>
<protein>
    <submittedName>
        <fullName evidence="2">Uncharacterized protein</fullName>
    </submittedName>
</protein>
<accession>A0A6A2Z675</accession>
<evidence type="ECO:0000313" key="3">
    <source>
        <dbReference type="Proteomes" id="UP000436088"/>
    </source>
</evidence>
<organism evidence="2 3">
    <name type="scientific">Hibiscus syriacus</name>
    <name type="common">Rose of Sharon</name>
    <dbReference type="NCBI Taxonomy" id="106335"/>
    <lineage>
        <taxon>Eukaryota</taxon>
        <taxon>Viridiplantae</taxon>
        <taxon>Streptophyta</taxon>
        <taxon>Embryophyta</taxon>
        <taxon>Tracheophyta</taxon>
        <taxon>Spermatophyta</taxon>
        <taxon>Magnoliopsida</taxon>
        <taxon>eudicotyledons</taxon>
        <taxon>Gunneridae</taxon>
        <taxon>Pentapetalae</taxon>
        <taxon>rosids</taxon>
        <taxon>malvids</taxon>
        <taxon>Malvales</taxon>
        <taxon>Malvaceae</taxon>
        <taxon>Malvoideae</taxon>
        <taxon>Hibiscus</taxon>
    </lineage>
</organism>
<dbReference type="InterPro" id="IPR036259">
    <property type="entry name" value="MFS_trans_sf"/>
</dbReference>
<proteinExistence type="predicted"/>
<feature type="transmembrane region" description="Helical" evidence="1">
    <location>
        <begin position="224"/>
        <end position="245"/>
    </location>
</feature>
<comment type="caution">
    <text evidence="2">The sequence shown here is derived from an EMBL/GenBank/DDBJ whole genome shotgun (WGS) entry which is preliminary data.</text>
</comment>
<dbReference type="EMBL" id="VEPZ02001209">
    <property type="protein sequence ID" value="KAE8686959.1"/>
    <property type="molecule type" value="Genomic_DNA"/>
</dbReference>
<feature type="transmembrane region" description="Helical" evidence="1">
    <location>
        <begin position="417"/>
        <end position="439"/>
    </location>
</feature>
<evidence type="ECO:0000256" key="1">
    <source>
        <dbReference type="SAM" id="Phobius"/>
    </source>
</evidence>
<name>A0A6A2Z675_HIBSY</name>
<dbReference type="PANTHER" id="PTHR11654">
    <property type="entry name" value="OLIGOPEPTIDE TRANSPORTER-RELATED"/>
    <property type="match status" value="1"/>
</dbReference>
<keyword evidence="1" id="KW-1133">Transmembrane helix</keyword>
<feature type="transmembrane region" description="Helical" evidence="1">
    <location>
        <begin position="69"/>
        <end position="88"/>
    </location>
</feature>